<feature type="compositionally biased region" description="Low complexity" evidence="1">
    <location>
        <begin position="328"/>
        <end position="337"/>
    </location>
</feature>
<organism evidence="2 3">
    <name type="scientific">Monilinia laxa</name>
    <name type="common">Brown rot fungus</name>
    <name type="synonym">Sclerotinia laxa</name>
    <dbReference type="NCBI Taxonomy" id="61186"/>
    <lineage>
        <taxon>Eukaryota</taxon>
        <taxon>Fungi</taxon>
        <taxon>Dikarya</taxon>
        <taxon>Ascomycota</taxon>
        <taxon>Pezizomycotina</taxon>
        <taxon>Leotiomycetes</taxon>
        <taxon>Helotiales</taxon>
        <taxon>Sclerotiniaceae</taxon>
        <taxon>Monilinia</taxon>
    </lineage>
</organism>
<dbReference type="AlphaFoldDB" id="A0A5N6K656"/>
<dbReference type="OrthoDB" id="3549644at2759"/>
<dbReference type="EMBL" id="VIGI01000007">
    <property type="protein sequence ID" value="KAB8298020.1"/>
    <property type="molecule type" value="Genomic_DNA"/>
</dbReference>
<proteinExistence type="predicted"/>
<evidence type="ECO:0000313" key="2">
    <source>
        <dbReference type="EMBL" id="KAB8298020.1"/>
    </source>
</evidence>
<name>A0A5N6K656_MONLA</name>
<accession>A0A5N6K656</accession>
<feature type="compositionally biased region" description="Basic residues" evidence="1">
    <location>
        <begin position="316"/>
        <end position="327"/>
    </location>
</feature>
<comment type="caution">
    <text evidence="2">The sequence shown here is derived from an EMBL/GenBank/DDBJ whole genome shotgun (WGS) entry which is preliminary data.</text>
</comment>
<evidence type="ECO:0000313" key="3">
    <source>
        <dbReference type="Proteomes" id="UP000326757"/>
    </source>
</evidence>
<dbReference type="Proteomes" id="UP000326757">
    <property type="component" value="Unassembled WGS sequence"/>
</dbReference>
<gene>
    <name evidence="2" type="ORF">EYC80_001792</name>
</gene>
<evidence type="ECO:0000256" key="1">
    <source>
        <dbReference type="SAM" id="MobiDB-lite"/>
    </source>
</evidence>
<keyword evidence="3" id="KW-1185">Reference proteome</keyword>
<sequence length="381" mass="41343">MEAMMAQISDSIIANYQRRAMEMEMDRWEDDWLSAAAKAATKELSALEMANGVEPVALGGERFMRWPVLGQAAAPGPWSGFANAILSHRAQQAHFEVAFPSELYLHIKKTQKFRDVMPDVDLANMSGDNFNDNDVPWPDHQTGENPSVSRDQIDRIRCMIDLTEGRLGDPAKIPALFGEELNEEEEFDGDEVDWVGAALKDYDDTYRANSLNSDFNPEPKAVPAAAPGVMTNWYRKGPVGRGPRPPPKVTKDVADQLAQDYAWLLADDPPATSTMGGADGNIARGAPGLSGYNSGPRSAAAPEAAVPNPTNSANAKGKKKRKMKKKNATTTPNATAAESAPLKASTPEPEPAIKKPTPKKNVPEEDADGDWEPGGNDLYNE</sequence>
<feature type="region of interest" description="Disordered" evidence="1">
    <location>
        <begin position="287"/>
        <end position="381"/>
    </location>
</feature>
<protein>
    <submittedName>
        <fullName evidence="2">Uncharacterized protein</fullName>
    </submittedName>
</protein>
<reference evidence="2 3" key="1">
    <citation type="submission" date="2019-06" db="EMBL/GenBank/DDBJ databases">
        <title>Genome Sequence of the Brown Rot Fungal Pathogen Monilinia laxa.</title>
        <authorList>
            <person name="De Miccolis Angelini R.M."/>
            <person name="Landi L."/>
            <person name="Abate D."/>
            <person name="Pollastro S."/>
            <person name="Romanazzi G."/>
            <person name="Faretra F."/>
        </authorList>
    </citation>
    <scope>NUCLEOTIDE SEQUENCE [LARGE SCALE GENOMIC DNA]</scope>
    <source>
        <strain evidence="2 3">Mlax316</strain>
    </source>
</reference>